<keyword evidence="2" id="KW-0472">Membrane</keyword>
<reference evidence="3 4" key="1">
    <citation type="journal article" date="2014" name="Antonie Van Leeuwenhoek">
        <title>Fictibacillus enclensis sp. nov., isolated from marine sediment.</title>
        <authorList>
            <person name="Dastager S.G."/>
            <person name="Mawlankar R."/>
            <person name="Srinivasan K."/>
            <person name="Tang S.K."/>
            <person name="Lee J.C."/>
            <person name="Ramana V.V."/>
            <person name="Shouche Y.S."/>
        </authorList>
    </citation>
    <scope>NUCLEOTIDE SEQUENCE [LARGE SCALE GENOMIC DNA]</scope>
    <source>
        <strain evidence="3 4">NIO-1003</strain>
    </source>
</reference>
<organism evidence="3 4">
    <name type="scientific">Fictibacillus enclensis</name>
    <dbReference type="NCBI Taxonomy" id="1017270"/>
    <lineage>
        <taxon>Bacteria</taxon>
        <taxon>Bacillati</taxon>
        <taxon>Bacillota</taxon>
        <taxon>Bacilli</taxon>
        <taxon>Bacillales</taxon>
        <taxon>Fictibacillaceae</taxon>
        <taxon>Fictibacillus</taxon>
    </lineage>
</organism>
<dbReference type="RefSeq" id="WP_061972135.1">
    <property type="nucleotide sequence ID" value="NZ_FMAV01000002.1"/>
</dbReference>
<feature type="coiled-coil region" evidence="1">
    <location>
        <begin position="100"/>
        <end position="127"/>
    </location>
</feature>
<comment type="caution">
    <text evidence="3">The sequence shown here is derived from an EMBL/GenBank/DDBJ whole genome shotgun (WGS) entry which is preliminary data.</text>
</comment>
<dbReference type="OrthoDB" id="2966977at2"/>
<name>A0A0V8J8P7_9BACL</name>
<keyword evidence="4" id="KW-1185">Reference proteome</keyword>
<proteinExistence type="predicted"/>
<keyword evidence="1" id="KW-0175">Coiled coil</keyword>
<keyword evidence="2" id="KW-0812">Transmembrane</keyword>
<protein>
    <submittedName>
        <fullName evidence="3">Uncharacterized protein</fullName>
    </submittedName>
</protein>
<dbReference type="Proteomes" id="UP000054099">
    <property type="component" value="Unassembled WGS sequence"/>
</dbReference>
<evidence type="ECO:0000313" key="3">
    <source>
        <dbReference type="EMBL" id="KSU83339.1"/>
    </source>
</evidence>
<accession>A0A0V8J8P7</accession>
<evidence type="ECO:0000256" key="2">
    <source>
        <dbReference type="SAM" id="Phobius"/>
    </source>
</evidence>
<evidence type="ECO:0000313" key="4">
    <source>
        <dbReference type="Proteomes" id="UP000054099"/>
    </source>
</evidence>
<dbReference type="AlphaFoldDB" id="A0A0V8J8P7"/>
<sequence>MKQTMDDKIKNRNSWFKILLISLFCMVLMFKVATAKFTFHFSDLLSFILAVFAIAISVLYYSKVNEVIQLLGGNTGSMFNRNRKNDGNSVTDAYGPAKNEAELQLDLEEHKDQLKRVKKVQNEIIDRLMANQDLLEDDRRDYIGYLLQKEKEAAMIQLDMDKVLTQLSQQDESLDDEGSADGKEINSVNDVVAVLGKDVILSATFDELNQKVKAVQPKMSSTASEALLDTGLVDQHFNITRKGLKEFRSTAKKMKKRA</sequence>
<feature type="transmembrane region" description="Helical" evidence="2">
    <location>
        <begin position="44"/>
        <end position="61"/>
    </location>
</feature>
<evidence type="ECO:0000256" key="1">
    <source>
        <dbReference type="SAM" id="Coils"/>
    </source>
</evidence>
<keyword evidence="2" id="KW-1133">Transmembrane helix</keyword>
<dbReference type="EMBL" id="LNQN01000002">
    <property type="protein sequence ID" value="KSU83339.1"/>
    <property type="molecule type" value="Genomic_DNA"/>
</dbReference>
<gene>
    <name evidence="3" type="ORF">AS030_12260</name>
</gene>